<dbReference type="PROSITE" id="PS01186">
    <property type="entry name" value="EGF_2"/>
    <property type="match status" value="1"/>
</dbReference>
<accession>A0A0N5C3F6</accession>
<dbReference type="Gene3D" id="3.40.390.10">
    <property type="entry name" value="Collagenase (Catalytic Domain)"/>
    <property type="match status" value="1"/>
</dbReference>
<reference evidence="4" key="1">
    <citation type="submission" date="2017-02" db="UniProtKB">
        <authorList>
            <consortium name="WormBaseParasite"/>
        </authorList>
    </citation>
    <scope>IDENTIFICATION</scope>
</reference>
<keyword evidence="1" id="KW-0732">Signal</keyword>
<dbReference type="WBParaSite" id="SPAL_0001250500.1">
    <property type="protein sequence ID" value="SPAL_0001250500.1"/>
    <property type="gene ID" value="SPAL_0001250500"/>
</dbReference>
<proteinExistence type="predicted"/>
<organism evidence="3 4">
    <name type="scientific">Strongyloides papillosus</name>
    <name type="common">Intestinal threadworm</name>
    <dbReference type="NCBI Taxonomy" id="174720"/>
    <lineage>
        <taxon>Eukaryota</taxon>
        <taxon>Metazoa</taxon>
        <taxon>Ecdysozoa</taxon>
        <taxon>Nematoda</taxon>
        <taxon>Chromadorea</taxon>
        <taxon>Rhabditida</taxon>
        <taxon>Tylenchina</taxon>
        <taxon>Panagrolaimomorpha</taxon>
        <taxon>Strongyloidoidea</taxon>
        <taxon>Strongyloididae</taxon>
        <taxon>Strongyloides</taxon>
    </lineage>
</organism>
<dbReference type="GO" id="GO:0006508">
    <property type="term" value="P:proteolysis"/>
    <property type="evidence" value="ECO:0007669"/>
    <property type="project" value="InterPro"/>
</dbReference>
<dbReference type="InterPro" id="IPR000742">
    <property type="entry name" value="EGF"/>
</dbReference>
<name>A0A0N5C3F6_STREA</name>
<evidence type="ECO:0000313" key="4">
    <source>
        <dbReference type="WBParaSite" id="SPAL_0001250500.1"/>
    </source>
</evidence>
<feature type="signal peptide" evidence="1">
    <location>
        <begin position="1"/>
        <end position="18"/>
    </location>
</feature>
<protein>
    <submittedName>
        <fullName evidence="4">Astacin domain-containing protein</fullName>
    </submittedName>
</protein>
<feature type="chain" id="PRO_5005895388" evidence="1">
    <location>
        <begin position="19"/>
        <end position="322"/>
    </location>
</feature>
<evidence type="ECO:0000313" key="3">
    <source>
        <dbReference type="Proteomes" id="UP000046392"/>
    </source>
</evidence>
<feature type="domain" description="EGF-like" evidence="2">
    <location>
        <begin position="275"/>
        <end position="286"/>
    </location>
</feature>
<evidence type="ECO:0000259" key="2">
    <source>
        <dbReference type="PROSITE" id="PS01186"/>
    </source>
</evidence>
<dbReference type="GO" id="GO:0004222">
    <property type="term" value="F:metalloendopeptidase activity"/>
    <property type="evidence" value="ECO:0007669"/>
    <property type="project" value="InterPro"/>
</dbReference>
<keyword evidence="3" id="KW-1185">Reference proteome</keyword>
<sequence length="322" mass="38393">MNLIVAILLSTLLYITQADDDFPSTLHLPPYPTKPNNISYYFDHEVYSLIENEKSQTIFHSDSEEKDDFYGTYHIKLYLIFEQFTNFTCLQFNNTREPVKNIGINFFVSKDDKNHVELSRNKENPTIVNLTEKVYKDPFLFRYFLAKALGFVPETQRIDKVSELNIFNDNIEEDFRKEYEESTYYFSYFFESDFDFKSAAMPNYNFSIKTPLKYPKKKVAYESTFYPYYELMMKRNYGFSFSDYKKISYMYCYNDYKEKFCNSGYSYNHGNFSTCLCPEGYAGRYCQIIKNFHHSNCPPELNIIANNPEYKEMTLRAEDNNC</sequence>
<dbReference type="AlphaFoldDB" id="A0A0N5C3F6"/>
<dbReference type="InterPro" id="IPR024079">
    <property type="entry name" value="MetalloPept_cat_dom_sf"/>
</dbReference>
<evidence type="ECO:0000256" key="1">
    <source>
        <dbReference type="SAM" id="SignalP"/>
    </source>
</evidence>
<dbReference type="Proteomes" id="UP000046392">
    <property type="component" value="Unplaced"/>
</dbReference>